<name>A0A1C7M0S5_GRIFR</name>
<evidence type="ECO:0000313" key="3">
    <source>
        <dbReference type="Proteomes" id="UP000092993"/>
    </source>
</evidence>
<reference evidence="2 3" key="1">
    <citation type="submission" date="2016-03" db="EMBL/GenBank/DDBJ databases">
        <title>Whole genome sequencing of Grifola frondosa 9006-11.</title>
        <authorList>
            <person name="Min B."/>
            <person name="Park H."/>
            <person name="Kim J.-G."/>
            <person name="Cho H."/>
            <person name="Oh Y.-L."/>
            <person name="Kong W.-S."/>
            <person name="Choi I.-G."/>
        </authorList>
    </citation>
    <scope>NUCLEOTIDE SEQUENCE [LARGE SCALE GENOMIC DNA]</scope>
    <source>
        <strain evidence="2 3">9006-11</strain>
    </source>
</reference>
<evidence type="ECO:0000256" key="1">
    <source>
        <dbReference type="SAM" id="MobiDB-lite"/>
    </source>
</evidence>
<feature type="region of interest" description="Disordered" evidence="1">
    <location>
        <begin position="274"/>
        <end position="329"/>
    </location>
</feature>
<feature type="region of interest" description="Disordered" evidence="1">
    <location>
        <begin position="215"/>
        <end position="257"/>
    </location>
</feature>
<feature type="region of interest" description="Disordered" evidence="1">
    <location>
        <begin position="132"/>
        <end position="151"/>
    </location>
</feature>
<dbReference type="EMBL" id="LUGG01000015">
    <property type="protein sequence ID" value="OBZ69909.1"/>
    <property type="molecule type" value="Genomic_DNA"/>
</dbReference>
<comment type="caution">
    <text evidence="2">The sequence shown here is derived from an EMBL/GenBank/DDBJ whole genome shotgun (WGS) entry which is preliminary data.</text>
</comment>
<organism evidence="2 3">
    <name type="scientific">Grifola frondosa</name>
    <name type="common">Maitake</name>
    <name type="synonym">Polyporus frondosus</name>
    <dbReference type="NCBI Taxonomy" id="5627"/>
    <lineage>
        <taxon>Eukaryota</taxon>
        <taxon>Fungi</taxon>
        <taxon>Dikarya</taxon>
        <taxon>Basidiomycota</taxon>
        <taxon>Agaricomycotina</taxon>
        <taxon>Agaricomycetes</taxon>
        <taxon>Polyporales</taxon>
        <taxon>Grifolaceae</taxon>
        <taxon>Grifola</taxon>
    </lineage>
</organism>
<feature type="compositionally biased region" description="Low complexity" evidence="1">
    <location>
        <begin position="225"/>
        <end position="243"/>
    </location>
</feature>
<feature type="compositionally biased region" description="Basic and acidic residues" evidence="1">
    <location>
        <begin position="298"/>
        <end position="329"/>
    </location>
</feature>
<protein>
    <submittedName>
        <fullName evidence="2">Uncharacterized protein</fullName>
    </submittedName>
</protein>
<proteinExistence type="predicted"/>
<accession>A0A1C7M0S5</accession>
<gene>
    <name evidence="2" type="ORF">A0H81_10377</name>
</gene>
<keyword evidence="3" id="KW-1185">Reference proteome</keyword>
<evidence type="ECO:0000313" key="2">
    <source>
        <dbReference type="EMBL" id="OBZ69909.1"/>
    </source>
</evidence>
<feature type="compositionally biased region" description="Basic and acidic residues" evidence="1">
    <location>
        <begin position="215"/>
        <end position="224"/>
    </location>
</feature>
<dbReference type="Proteomes" id="UP000092993">
    <property type="component" value="Unassembled WGS sequence"/>
</dbReference>
<sequence>MQASMTILIWYEGHGILQTPQLRPDPAIDHWQRPPNRNEHHILQRTPLRVASDLDPVAINKRIVANLLLPSADGEQHCCRGAPAIASIFTEPAGQRACHTAGLGRKVVHPRSKITIKDPSDGQEIDLDSIRAQRSPLSTPAKSPTASVIPPGLIPRLKTDVHEAQVFQKTQRYSQYFLQIQQGLLEDFNSKVEHQGETQSQEQWLRRKEEELEKREQALERREQQAWSSFTPSPPSNSSSPIPRTGAHGSMRMSTEPFPEFVPRTQRAQNTFAPASTAIAPRPPWHTFTNEDQEVREEEYQRREEEVTRREEELRRGRERQSSRGERRN</sequence>
<feature type="compositionally biased region" description="Polar residues" evidence="1">
    <location>
        <begin position="135"/>
        <end position="146"/>
    </location>
</feature>
<dbReference type="AlphaFoldDB" id="A0A1C7M0S5"/>